<keyword evidence="15" id="KW-1185">Reference proteome</keyword>
<sequence length="670" mass="74453">MATRTTTLQRGTFLTSNMPILPPPVAAPLARPYKDFLTPALHRRFTNAAFLTLALCWLEATFMSSSPSWLWFWFPLGMTGLRTLLLFIPCLAVFIVRVMNMHVGKRTTTSGFETLAQKATDWRSGATVGWYVFSAWLFGEVYIWSRSETANLGWIDPGRAYERPRANENPVFLRCLFFVLAIVQACWHLRSDKDTLAIAKQVGASQQNSRVPESLRQLSAEAGSIVKRAIPFTLSGTVFSLPAYFFVLRRPAWNYMAYPLARTLVRQLPANAGPSGLLHPMTLALQAVTSSAMLIILWEVSNTIFTISVSQLPLKKGQPLTSEIKDAAGTILSKSKDPNGSLIRGFKAKNKNSKSFAFWELYLICTRFEARRKTIFTEVDRKPESTWAAVSSICLAEITAISTRIKTAQEPTEYQKQTAESALQRQQQEHLIAQQREQAFGLPKIANQKVQNDRDVFAKRRQGGDVAQTVGNLAKSIGQSPGAANPVTPRARRAIAWTEQQTGGRERWGIEGMSKRTNGYAIDFLKTSLGEPFRQTFSRRVCAVIFGVPHSNKINILHASKALTALAVCSLKEDDFGQAARDIPTIIRAYTATITEITKFLNELTKHWTDVYFNNTDRDVPEVLEVVGVLRTGLEEVVLAFGEYASALGVSAKEMREAQEAVGRRAGGGG</sequence>
<proteinExistence type="inferred from homology"/>
<comment type="caution">
    <text evidence="14">The sequence shown here is derived from an EMBL/GenBank/DDBJ whole genome shotgun (WGS) entry which is preliminary data.</text>
</comment>
<comment type="subcellular location">
    <subcellularLocation>
        <location evidence="1">Nucleus membrane</location>
        <topology evidence="1">Multi-pass membrane protein</topology>
    </subcellularLocation>
    <subcellularLocation>
        <location evidence="2">Nucleus</location>
        <location evidence="2">Nuclear pore complex</location>
    </subcellularLocation>
</comment>
<evidence type="ECO:0000313" key="15">
    <source>
        <dbReference type="Proteomes" id="UP001324427"/>
    </source>
</evidence>
<evidence type="ECO:0000256" key="7">
    <source>
        <dbReference type="ARBA" id="ARBA00022927"/>
    </source>
</evidence>
<keyword evidence="9" id="KW-0811">Translocation</keyword>
<keyword evidence="5 13" id="KW-0812">Transmembrane</keyword>
<dbReference type="EMBL" id="JAVFHQ010000003">
    <property type="protein sequence ID" value="KAK4549648.1"/>
    <property type="molecule type" value="Genomic_DNA"/>
</dbReference>
<dbReference type="PANTHER" id="PTHR13269:SF6">
    <property type="entry name" value="NUCLEOPORIN NDC1"/>
    <property type="match status" value="1"/>
</dbReference>
<dbReference type="GO" id="GO:0051028">
    <property type="term" value="P:mRNA transport"/>
    <property type="evidence" value="ECO:0007669"/>
    <property type="project" value="UniProtKB-KW"/>
</dbReference>
<keyword evidence="8 13" id="KW-1133">Transmembrane helix</keyword>
<dbReference type="GO" id="GO:0006999">
    <property type="term" value="P:nuclear pore organization"/>
    <property type="evidence" value="ECO:0007669"/>
    <property type="project" value="TreeGrafter"/>
</dbReference>
<keyword evidence="12" id="KW-0539">Nucleus</keyword>
<evidence type="ECO:0008006" key="16">
    <source>
        <dbReference type="Google" id="ProtNLM"/>
    </source>
</evidence>
<evidence type="ECO:0000313" key="14">
    <source>
        <dbReference type="EMBL" id="KAK4549648.1"/>
    </source>
</evidence>
<feature type="transmembrane region" description="Helical" evidence="13">
    <location>
        <begin position="45"/>
        <end position="64"/>
    </location>
</feature>
<dbReference type="Pfam" id="PF09531">
    <property type="entry name" value="Ndc1_Nup"/>
    <property type="match status" value="1"/>
</dbReference>
<dbReference type="InterPro" id="IPR019049">
    <property type="entry name" value="Nucleoporin_prot_Ndc1/Nup"/>
</dbReference>
<accession>A0AAV9JX68</accession>
<comment type="similarity">
    <text evidence="3">Belongs to the NDC1 family.</text>
</comment>
<evidence type="ECO:0000256" key="3">
    <source>
        <dbReference type="ARBA" id="ARBA00005760"/>
    </source>
</evidence>
<evidence type="ECO:0000256" key="8">
    <source>
        <dbReference type="ARBA" id="ARBA00022989"/>
    </source>
</evidence>
<evidence type="ECO:0000256" key="4">
    <source>
        <dbReference type="ARBA" id="ARBA00022448"/>
    </source>
</evidence>
<name>A0AAV9JX68_9PEZI</name>
<evidence type="ECO:0000256" key="10">
    <source>
        <dbReference type="ARBA" id="ARBA00023132"/>
    </source>
</evidence>
<evidence type="ECO:0000256" key="1">
    <source>
        <dbReference type="ARBA" id="ARBA00004232"/>
    </source>
</evidence>
<dbReference type="GO" id="GO:0005816">
    <property type="term" value="C:spindle pole body"/>
    <property type="evidence" value="ECO:0007669"/>
    <property type="project" value="TreeGrafter"/>
</dbReference>
<dbReference type="GO" id="GO:0070631">
    <property type="term" value="P:spindle pole body localization"/>
    <property type="evidence" value="ECO:0007669"/>
    <property type="project" value="TreeGrafter"/>
</dbReference>
<keyword evidence="6" id="KW-0509">mRNA transport</keyword>
<keyword evidence="4" id="KW-0813">Transport</keyword>
<dbReference type="GO" id="GO:0070762">
    <property type="term" value="C:nuclear pore transmembrane ring"/>
    <property type="evidence" value="ECO:0007669"/>
    <property type="project" value="TreeGrafter"/>
</dbReference>
<feature type="transmembrane region" description="Helical" evidence="13">
    <location>
        <begin position="70"/>
        <end position="96"/>
    </location>
</feature>
<evidence type="ECO:0000256" key="13">
    <source>
        <dbReference type="SAM" id="Phobius"/>
    </source>
</evidence>
<dbReference type="GO" id="GO:0031965">
    <property type="term" value="C:nuclear membrane"/>
    <property type="evidence" value="ECO:0007669"/>
    <property type="project" value="UniProtKB-SubCell"/>
</dbReference>
<dbReference type="Proteomes" id="UP001324427">
    <property type="component" value="Unassembled WGS sequence"/>
</dbReference>
<evidence type="ECO:0000256" key="9">
    <source>
        <dbReference type="ARBA" id="ARBA00023010"/>
    </source>
</evidence>
<keyword evidence="7" id="KW-0653">Protein transport</keyword>
<protein>
    <recommendedName>
        <fullName evidence="16">Nuclear envelope protein</fullName>
    </recommendedName>
</protein>
<evidence type="ECO:0000256" key="12">
    <source>
        <dbReference type="ARBA" id="ARBA00023242"/>
    </source>
</evidence>
<dbReference type="GO" id="GO:0015031">
    <property type="term" value="P:protein transport"/>
    <property type="evidence" value="ECO:0007669"/>
    <property type="project" value="UniProtKB-KW"/>
</dbReference>
<evidence type="ECO:0000256" key="6">
    <source>
        <dbReference type="ARBA" id="ARBA00022816"/>
    </source>
</evidence>
<evidence type="ECO:0000256" key="5">
    <source>
        <dbReference type="ARBA" id="ARBA00022692"/>
    </source>
</evidence>
<organism evidence="14 15">
    <name type="scientific">Oleoguttula mirabilis</name>
    <dbReference type="NCBI Taxonomy" id="1507867"/>
    <lineage>
        <taxon>Eukaryota</taxon>
        <taxon>Fungi</taxon>
        <taxon>Dikarya</taxon>
        <taxon>Ascomycota</taxon>
        <taxon>Pezizomycotina</taxon>
        <taxon>Dothideomycetes</taxon>
        <taxon>Dothideomycetidae</taxon>
        <taxon>Mycosphaerellales</taxon>
        <taxon>Teratosphaeriaceae</taxon>
        <taxon>Oleoguttula</taxon>
    </lineage>
</organism>
<dbReference type="GO" id="GO:0106166">
    <property type="term" value="F:spindle pole body-nuclear membrane anchor activity"/>
    <property type="evidence" value="ECO:0007669"/>
    <property type="project" value="TreeGrafter"/>
</dbReference>
<dbReference type="PANTHER" id="PTHR13269">
    <property type="entry name" value="NUCLEOPORIN NDC1"/>
    <property type="match status" value="1"/>
</dbReference>
<gene>
    <name evidence="14" type="ORF">LTR36_004949</name>
</gene>
<evidence type="ECO:0000256" key="2">
    <source>
        <dbReference type="ARBA" id="ARBA00004567"/>
    </source>
</evidence>
<keyword evidence="10" id="KW-0906">Nuclear pore complex</keyword>
<keyword evidence="11 13" id="KW-0472">Membrane</keyword>
<evidence type="ECO:0000256" key="11">
    <source>
        <dbReference type="ARBA" id="ARBA00023136"/>
    </source>
</evidence>
<reference evidence="14 15" key="1">
    <citation type="submission" date="2021-11" db="EMBL/GenBank/DDBJ databases">
        <title>Black yeast isolated from Biological Soil Crust.</title>
        <authorList>
            <person name="Kurbessoian T."/>
        </authorList>
    </citation>
    <scope>NUCLEOTIDE SEQUENCE [LARGE SCALE GENOMIC DNA]</scope>
    <source>
        <strain evidence="14 15">CCFEE 5522</strain>
    </source>
</reference>
<dbReference type="AlphaFoldDB" id="A0AAV9JX68"/>